<sequence length="123" mass="14814">MASLFEKLDAQQPAELRARSLDSIDWFRQNVRDIKIKGKNLQDEVDNYVLRFSQIGRMYMFFYDPKTKAKMPYWDRFPVMLTVKRYGTGWLGLNLHYIAPKYRMFLLDALYDFTTNEKYDETT</sequence>
<gene>
    <name evidence="1" type="ORF">METZ01_LOCUS418505</name>
</gene>
<name>A0A382X5W2_9ZZZZ</name>
<proteinExistence type="predicted"/>
<organism evidence="1">
    <name type="scientific">marine metagenome</name>
    <dbReference type="NCBI Taxonomy" id="408172"/>
    <lineage>
        <taxon>unclassified sequences</taxon>
        <taxon>metagenomes</taxon>
        <taxon>ecological metagenomes</taxon>
    </lineage>
</organism>
<reference evidence="1" key="1">
    <citation type="submission" date="2018-05" db="EMBL/GenBank/DDBJ databases">
        <authorList>
            <person name="Lanie J.A."/>
            <person name="Ng W.-L."/>
            <person name="Kazmierczak K.M."/>
            <person name="Andrzejewski T.M."/>
            <person name="Davidsen T.M."/>
            <person name="Wayne K.J."/>
            <person name="Tettelin H."/>
            <person name="Glass J.I."/>
            <person name="Rusch D."/>
            <person name="Podicherti R."/>
            <person name="Tsui H.-C.T."/>
            <person name="Winkler M.E."/>
        </authorList>
    </citation>
    <scope>NUCLEOTIDE SEQUENCE</scope>
</reference>
<protein>
    <submittedName>
        <fullName evidence="1">Uncharacterized protein</fullName>
    </submittedName>
</protein>
<accession>A0A382X5W2</accession>
<dbReference type="AlphaFoldDB" id="A0A382X5W2"/>
<evidence type="ECO:0000313" key="1">
    <source>
        <dbReference type="EMBL" id="SVD65651.1"/>
    </source>
</evidence>
<dbReference type="EMBL" id="UINC01164678">
    <property type="protein sequence ID" value="SVD65651.1"/>
    <property type="molecule type" value="Genomic_DNA"/>
</dbReference>
<feature type="non-terminal residue" evidence="1">
    <location>
        <position position="123"/>
    </location>
</feature>